<name>A0A4Q7NHQ9_9BURK</name>
<dbReference type="PIRSF" id="PIRSF017082">
    <property type="entry name" value="YflP"/>
    <property type="match status" value="1"/>
</dbReference>
<evidence type="ECO:0000313" key="3">
    <source>
        <dbReference type="EMBL" id="RZS84515.1"/>
    </source>
</evidence>
<comment type="caution">
    <text evidence="3">The sequence shown here is derived from an EMBL/GenBank/DDBJ whole genome shotgun (WGS) entry which is preliminary data.</text>
</comment>
<dbReference type="InterPro" id="IPR042100">
    <property type="entry name" value="Bug_dom1"/>
</dbReference>
<dbReference type="PANTHER" id="PTHR42928">
    <property type="entry name" value="TRICARBOXYLATE-BINDING PROTEIN"/>
    <property type="match status" value="1"/>
</dbReference>
<dbReference type="InterPro" id="IPR005064">
    <property type="entry name" value="BUG"/>
</dbReference>
<dbReference type="AlphaFoldDB" id="A0A4Q7NHQ9"/>
<proteinExistence type="inferred from homology"/>
<protein>
    <submittedName>
        <fullName evidence="3">Tripartite-type tricarboxylate transporter receptor subunit TctC</fullName>
    </submittedName>
</protein>
<evidence type="ECO:0000313" key="4">
    <source>
        <dbReference type="Proteomes" id="UP000292445"/>
    </source>
</evidence>
<feature type="signal peptide" evidence="2">
    <location>
        <begin position="1"/>
        <end position="25"/>
    </location>
</feature>
<evidence type="ECO:0000256" key="1">
    <source>
        <dbReference type="ARBA" id="ARBA00006987"/>
    </source>
</evidence>
<dbReference type="CDD" id="cd07012">
    <property type="entry name" value="PBP2_Bug_TTT"/>
    <property type="match status" value="1"/>
</dbReference>
<dbReference type="Pfam" id="PF03401">
    <property type="entry name" value="TctC"/>
    <property type="match status" value="1"/>
</dbReference>
<keyword evidence="4" id="KW-1185">Reference proteome</keyword>
<reference evidence="3 4" key="1">
    <citation type="submission" date="2019-02" db="EMBL/GenBank/DDBJ databases">
        <title>Genomic Encyclopedia of Type Strains, Phase IV (KMG-IV): sequencing the most valuable type-strain genomes for metagenomic binning, comparative biology and taxonomic classification.</title>
        <authorList>
            <person name="Goeker M."/>
        </authorList>
    </citation>
    <scope>NUCLEOTIDE SEQUENCE [LARGE SCALE GENOMIC DNA]</scope>
    <source>
        <strain evidence="3 4">K24</strain>
    </source>
</reference>
<accession>A0A4Q7NHQ9</accession>
<dbReference type="EMBL" id="SGXC01000001">
    <property type="protein sequence ID" value="RZS84515.1"/>
    <property type="molecule type" value="Genomic_DNA"/>
</dbReference>
<dbReference type="Gene3D" id="3.40.190.10">
    <property type="entry name" value="Periplasmic binding protein-like II"/>
    <property type="match status" value="1"/>
</dbReference>
<dbReference type="Gene3D" id="3.40.190.150">
    <property type="entry name" value="Bordetella uptake gene, domain 1"/>
    <property type="match status" value="1"/>
</dbReference>
<comment type="similarity">
    <text evidence="1">Belongs to the UPF0065 (bug) family.</text>
</comment>
<sequence>MHARRLAACLIASCTLGIFTAPAMAQGASWPTRPIRFIVPFPPGGPTDTYVRTIAGPLGEALKQTVVVENRAGAGGSIGTAAVAKAAPDGYTMGLGAGGALMVMPHLMKVPYSVTQDLAYVSSLAQVPAVIAVNAKSGITNMAQFLERARSHPGKMNYGSAGTGTMVHLAGERFKRAAGIDIVHVPYAGAAPAITDLLGGQVESMVSDLTPILPHVQAGTVRVLAVTTEKRTPLLPDAPTLVELGYPKVVQATEYGVIMPAGTPPAIVNRVQRELATIMATPEVRKAYEQMGSLAVSSPPEQYRKNVLGSYEFWGQFIKETGISLN</sequence>
<dbReference type="PANTHER" id="PTHR42928:SF5">
    <property type="entry name" value="BLR1237 PROTEIN"/>
    <property type="match status" value="1"/>
</dbReference>
<keyword evidence="3" id="KW-0675">Receptor</keyword>
<gene>
    <name evidence="3" type="ORF">EV675_0532</name>
</gene>
<dbReference type="SUPFAM" id="SSF53850">
    <property type="entry name" value="Periplasmic binding protein-like II"/>
    <property type="match status" value="1"/>
</dbReference>
<dbReference type="RefSeq" id="WP_130355870.1">
    <property type="nucleotide sequence ID" value="NZ_SGXC01000001.1"/>
</dbReference>
<feature type="chain" id="PRO_5020953609" evidence="2">
    <location>
        <begin position="26"/>
        <end position="326"/>
    </location>
</feature>
<organism evidence="3 4">
    <name type="scientific">Pigmentiphaga kullae</name>
    <dbReference type="NCBI Taxonomy" id="151784"/>
    <lineage>
        <taxon>Bacteria</taxon>
        <taxon>Pseudomonadati</taxon>
        <taxon>Pseudomonadota</taxon>
        <taxon>Betaproteobacteria</taxon>
        <taxon>Burkholderiales</taxon>
        <taxon>Alcaligenaceae</taxon>
        <taxon>Pigmentiphaga</taxon>
    </lineage>
</organism>
<evidence type="ECO:0000256" key="2">
    <source>
        <dbReference type="SAM" id="SignalP"/>
    </source>
</evidence>
<dbReference type="OrthoDB" id="8886359at2"/>
<keyword evidence="2" id="KW-0732">Signal</keyword>
<dbReference type="Proteomes" id="UP000292445">
    <property type="component" value="Unassembled WGS sequence"/>
</dbReference>